<feature type="domain" description="WW" evidence="2">
    <location>
        <begin position="1"/>
        <end position="33"/>
    </location>
</feature>
<feature type="compositionally biased region" description="Acidic residues" evidence="1">
    <location>
        <begin position="76"/>
        <end position="89"/>
    </location>
</feature>
<dbReference type="CDD" id="cd00201">
    <property type="entry name" value="WW"/>
    <property type="match status" value="2"/>
</dbReference>
<dbReference type="EMBL" id="OZ004258">
    <property type="protein sequence ID" value="CAK7912369.1"/>
    <property type="molecule type" value="Genomic_DNA"/>
</dbReference>
<dbReference type="Proteomes" id="UP001497600">
    <property type="component" value="Chromosome F"/>
</dbReference>
<feature type="domain" description="FF" evidence="3">
    <location>
        <begin position="126"/>
        <end position="184"/>
    </location>
</feature>
<dbReference type="SUPFAM" id="SSF81698">
    <property type="entry name" value="FF domain"/>
    <property type="match status" value="3"/>
</dbReference>
<feature type="region of interest" description="Disordered" evidence="1">
    <location>
        <begin position="624"/>
        <end position="651"/>
    </location>
</feature>
<dbReference type="PROSITE" id="PS51676">
    <property type="entry name" value="FF"/>
    <property type="match status" value="1"/>
</dbReference>
<sequence length="658" mass="76077">MASENWEAVVDDEGRTYYYNTVTQETSWTNPAVESSGWKAYKTDEGKEYYYNESTGETTWETPDELKDDKSKSATTEEENIGNDSAPEEVELKKEDDNIESNETEIDSELSKQSVSGGDLIDGELKFNNSKESEDAFKQLLKTTGVDSTWSFQSVISKLIENPIYWSVPDALQRKNLYEEYLVEKTKQELSNKSAVVDTFKENFENLLNSYKKDGYIKYNTRWSSVKDRLIEEDNPIYKHSIVSDQEIAQIYHTYTDTLKKEYESGQDELRQQALKELESYLVEINPNLVEESENWEALYDSLNHDSRFKANKHFSILTQLDILNLYKNKIYPKILQKLKDKISDIEKINYRSDRVARTQFKRFLRTLNINANTLFKDIFGLLEGDDSFFEICGRNGSSPLELLWDIVDEKYQTMKLKKDLVENAINEFKRRGAIDDYKSILSSKEKFRNTLGNLKHDSLTGFNFQEEGSTELDEIYESLRRDLELREEQFNKNINSMVGTCGDWLVSDYIPNGNDGNDPVIKIITEEEEERGLKESEGIIIIIKTTGSPSIHKLRNDIEDLEISNLISTIKNSHPFKNLYNLLSENVSNGYFGTDIEDKYSSCVRLSVGKLIEKLNKKAVSKVQEGSAPENPKKRRLEDETSETNPIKQTKRVLLNY</sequence>
<evidence type="ECO:0000313" key="4">
    <source>
        <dbReference type="EMBL" id="CAK7912369.1"/>
    </source>
</evidence>
<dbReference type="SMART" id="SM00456">
    <property type="entry name" value="WW"/>
    <property type="match status" value="2"/>
</dbReference>
<evidence type="ECO:0000259" key="2">
    <source>
        <dbReference type="PROSITE" id="PS50020"/>
    </source>
</evidence>
<proteinExistence type="predicted"/>
<dbReference type="SUPFAM" id="SSF51045">
    <property type="entry name" value="WW domain"/>
    <property type="match status" value="2"/>
</dbReference>
<evidence type="ECO:0000256" key="1">
    <source>
        <dbReference type="SAM" id="MobiDB-lite"/>
    </source>
</evidence>
<dbReference type="Gene3D" id="2.20.70.10">
    <property type="match status" value="2"/>
</dbReference>
<dbReference type="Pfam" id="PF00397">
    <property type="entry name" value="WW"/>
    <property type="match status" value="2"/>
</dbReference>
<name>A0ABP0EG95_9ASCO</name>
<dbReference type="InterPro" id="IPR036517">
    <property type="entry name" value="FF_domain_sf"/>
</dbReference>
<gene>
    <name evidence="4" type="primary">PRP40</name>
    <name evidence="4" type="ORF">CAAN4_F06700</name>
</gene>
<evidence type="ECO:0000259" key="3">
    <source>
        <dbReference type="PROSITE" id="PS51676"/>
    </source>
</evidence>
<feature type="compositionally biased region" description="Acidic residues" evidence="1">
    <location>
        <begin position="97"/>
        <end position="108"/>
    </location>
</feature>
<dbReference type="InterPro" id="IPR001202">
    <property type="entry name" value="WW_dom"/>
</dbReference>
<dbReference type="Gene3D" id="1.10.10.440">
    <property type="entry name" value="FF domain"/>
    <property type="match status" value="2"/>
</dbReference>
<organism evidence="4 5">
    <name type="scientific">[Candida] anglica</name>
    <dbReference type="NCBI Taxonomy" id="148631"/>
    <lineage>
        <taxon>Eukaryota</taxon>
        <taxon>Fungi</taxon>
        <taxon>Dikarya</taxon>
        <taxon>Ascomycota</taxon>
        <taxon>Saccharomycotina</taxon>
        <taxon>Pichiomycetes</taxon>
        <taxon>Debaryomycetaceae</taxon>
        <taxon>Kurtzmaniella</taxon>
    </lineage>
</organism>
<dbReference type="PROSITE" id="PS01159">
    <property type="entry name" value="WW_DOMAIN_1"/>
    <property type="match status" value="2"/>
</dbReference>
<feature type="domain" description="WW" evidence="2">
    <location>
        <begin position="36"/>
        <end position="65"/>
    </location>
</feature>
<accession>A0ABP0EG95</accession>
<dbReference type="PROSITE" id="PS50020">
    <property type="entry name" value="WW_DOMAIN_2"/>
    <property type="match status" value="2"/>
</dbReference>
<reference evidence="4 5" key="1">
    <citation type="submission" date="2024-01" db="EMBL/GenBank/DDBJ databases">
        <authorList>
            <consortium name="Genoscope - CEA"/>
            <person name="William W."/>
        </authorList>
    </citation>
    <scope>NUCLEOTIDE SEQUENCE [LARGE SCALE GENOMIC DNA]</scope>
    <source>
        <strain evidence="4 5">29B2s-10</strain>
    </source>
</reference>
<feature type="region of interest" description="Disordered" evidence="1">
    <location>
        <begin position="53"/>
        <end position="117"/>
    </location>
</feature>
<dbReference type="InterPro" id="IPR036020">
    <property type="entry name" value="WW_dom_sf"/>
</dbReference>
<evidence type="ECO:0000313" key="5">
    <source>
        <dbReference type="Proteomes" id="UP001497600"/>
    </source>
</evidence>
<dbReference type="SMART" id="SM00441">
    <property type="entry name" value="FF"/>
    <property type="match status" value="2"/>
</dbReference>
<dbReference type="PANTHER" id="PTHR11864:SF0">
    <property type="entry name" value="PRP40 PRE-MRNA PROCESSING FACTOR 40 HOMOLOG A (YEAST)"/>
    <property type="match status" value="1"/>
</dbReference>
<keyword evidence="5" id="KW-1185">Reference proteome</keyword>
<dbReference type="InterPro" id="IPR039726">
    <property type="entry name" value="Prp40-like"/>
</dbReference>
<protein>
    <submittedName>
        <fullName evidence="4">Pre-mRNA-processing protein Prp40p</fullName>
    </submittedName>
</protein>
<dbReference type="InterPro" id="IPR002713">
    <property type="entry name" value="FF_domain"/>
</dbReference>
<dbReference type="PANTHER" id="PTHR11864">
    <property type="entry name" value="PRE-MRNA-PROCESSING PROTEIN PRP40"/>
    <property type="match status" value="1"/>
</dbReference>
<dbReference type="Pfam" id="PF01846">
    <property type="entry name" value="FF"/>
    <property type="match status" value="2"/>
</dbReference>